<name>A0A1J5PA44_9ZZZZ</name>
<comment type="caution">
    <text evidence="2">The sequence shown here is derived from an EMBL/GenBank/DDBJ whole genome shotgun (WGS) entry which is preliminary data.</text>
</comment>
<reference evidence="2" key="1">
    <citation type="submission" date="2016-10" db="EMBL/GenBank/DDBJ databases">
        <title>Sequence of Gallionella enrichment culture.</title>
        <authorList>
            <person name="Poehlein A."/>
            <person name="Muehling M."/>
            <person name="Daniel R."/>
        </authorList>
    </citation>
    <scope>NUCLEOTIDE SEQUENCE</scope>
</reference>
<gene>
    <name evidence="2" type="ORF">GALL_502470</name>
</gene>
<evidence type="ECO:0000313" key="2">
    <source>
        <dbReference type="EMBL" id="OIQ68166.1"/>
    </source>
</evidence>
<organism evidence="2">
    <name type="scientific">mine drainage metagenome</name>
    <dbReference type="NCBI Taxonomy" id="410659"/>
    <lineage>
        <taxon>unclassified sequences</taxon>
        <taxon>metagenomes</taxon>
        <taxon>ecological metagenomes</taxon>
    </lineage>
</organism>
<sequence length="54" mass="5636">MRDDQAVAGKGSLGEPLLGESEAPEGLSQFAVAPGWHGEDGCPSLRLIEPSLIF</sequence>
<proteinExistence type="predicted"/>
<dbReference type="EMBL" id="MLJW01005470">
    <property type="protein sequence ID" value="OIQ68166.1"/>
    <property type="molecule type" value="Genomic_DNA"/>
</dbReference>
<feature type="region of interest" description="Disordered" evidence="1">
    <location>
        <begin position="1"/>
        <end position="25"/>
    </location>
</feature>
<evidence type="ECO:0000256" key="1">
    <source>
        <dbReference type="SAM" id="MobiDB-lite"/>
    </source>
</evidence>
<protein>
    <submittedName>
        <fullName evidence="2">Uncharacterized protein</fullName>
    </submittedName>
</protein>
<accession>A0A1J5PA44</accession>
<dbReference type="AlphaFoldDB" id="A0A1J5PA44"/>